<evidence type="ECO:0000313" key="2">
    <source>
        <dbReference type="Proteomes" id="UP001162741"/>
    </source>
</evidence>
<gene>
    <name evidence="1" type="ORF">MKQ68_11205</name>
</gene>
<reference evidence="1" key="1">
    <citation type="submission" date="2022-10" db="EMBL/GenBank/DDBJ databases">
        <title>Chitinophaga sp. nov., isolated from soil.</title>
        <authorList>
            <person name="Jeon C.O."/>
        </authorList>
    </citation>
    <scope>NUCLEOTIDE SEQUENCE</scope>
    <source>
        <strain evidence="1">R8</strain>
    </source>
</reference>
<name>A0ABY6J7L4_9BACT</name>
<accession>A0ABY6J7L4</accession>
<keyword evidence="2" id="KW-1185">Reference proteome</keyword>
<proteinExistence type="predicted"/>
<evidence type="ECO:0000313" key="1">
    <source>
        <dbReference type="EMBL" id="UYQ95670.1"/>
    </source>
</evidence>
<organism evidence="1 2">
    <name type="scientific">Chitinophaga horti</name>
    <dbReference type="NCBI Taxonomy" id="2920382"/>
    <lineage>
        <taxon>Bacteria</taxon>
        <taxon>Pseudomonadati</taxon>
        <taxon>Bacteroidota</taxon>
        <taxon>Chitinophagia</taxon>
        <taxon>Chitinophagales</taxon>
        <taxon>Chitinophagaceae</taxon>
        <taxon>Chitinophaga</taxon>
    </lineage>
</organism>
<dbReference type="Pfam" id="PF22028">
    <property type="entry name" value="DUF6934"/>
    <property type="match status" value="1"/>
</dbReference>
<dbReference type="RefSeq" id="WP_244843163.1">
    <property type="nucleotide sequence ID" value="NZ_CP107006.1"/>
</dbReference>
<dbReference type="Proteomes" id="UP001162741">
    <property type="component" value="Chromosome"/>
</dbReference>
<dbReference type="EMBL" id="CP107006">
    <property type="protein sequence ID" value="UYQ95670.1"/>
    <property type="molecule type" value="Genomic_DNA"/>
</dbReference>
<protein>
    <submittedName>
        <fullName evidence="1">Uncharacterized protein</fullName>
    </submittedName>
</protein>
<sequence>MITIDLNNTYQLTANIINPKISTAEFLAPQLTGCDVLMRLTIIPYPDPYLPRVYNLSMGPPIGRDKVDDRVRLKHRDSSCVFSTAILFALSFLTDYPDSLIGLDGSDDLRAILYHSMFVSNRTTMNKFFTSIGVDWYVKLLQNRSDVERDQLGQALFKPKTESFDYQRDRSELYTYYLLSLKN</sequence>
<dbReference type="InterPro" id="IPR053865">
    <property type="entry name" value="DUF6934"/>
</dbReference>